<evidence type="ECO:0000259" key="5">
    <source>
        <dbReference type="Pfam" id="PF00891"/>
    </source>
</evidence>
<gene>
    <name evidence="7" type="ORF">AA23TX_02791</name>
</gene>
<dbReference type="RefSeq" id="WP_155542883.1">
    <property type="nucleotide sequence ID" value="NZ_CABVGP010000001.1"/>
</dbReference>
<protein>
    <submittedName>
        <fullName evidence="7">TcmN</fullName>
    </submittedName>
</protein>
<dbReference type="InterPro" id="IPR029063">
    <property type="entry name" value="SAM-dependent_MTases_sf"/>
</dbReference>
<dbReference type="Pfam" id="PF00891">
    <property type="entry name" value="Methyltransf_2"/>
    <property type="match status" value="1"/>
</dbReference>
<accession>A0A6I8LL58</accession>
<dbReference type="InterPro" id="IPR036388">
    <property type="entry name" value="WH-like_DNA-bd_sf"/>
</dbReference>
<organism evidence="7 8">
    <name type="scientific">Amycolatopsis camponoti</name>
    <dbReference type="NCBI Taxonomy" id="2606593"/>
    <lineage>
        <taxon>Bacteria</taxon>
        <taxon>Bacillati</taxon>
        <taxon>Actinomycetota</taxon>
        <taxon>Actinomycetes</taxon>
        <taxon>Pseudonocardiales</taxon>
        <taxon>Pseudonocardiaceae</taxon>
        <taxon>Amycolatopsis</taxon>
    </lineage>
</organism>
<dbReference type="GO" id="GO:0032259">
    <property type="term" value="P:methylation"/>
    <property type="evidence" value="ECO:0007669"/>
    <property type="project" value="UniProtKB-KW"/>
</dbReference>
<dbReference type="Gene3D" id="1.10.10.10">
    <property type="entry name" value="Winged helix-like DNA-binding domain superfamily/Winged helix DNA-binding domain"/>
    <property type="match status" value="1"/>
</dbReference>
<evidence type="ECO:0000259" key="6">
    <source>
        <dbReference type="Pfam" id="PF08100"/>
    </source>
</evidence>
<dbReference type="PANTHER" id="PTHR43712:SF2">
    <property type="entry name" value="O-METHYLTRANSFERASE CICE"/>
    <property type="match status" value="1"/>
</dbReference>
<dbReference type="PIRSF" id="PIRSF005739">
    <property type="entry name" value="O-mtase"/>
    <property type="match status" value="1"/>
</dbReference>
<dbReference type="PROSITE" id="PS51683">
    <property type="entry name" value="SAM_OMT_II"/>
    <property type="match status" value="1"/>
</dbReference>
<name>A0A6I8LL58_9PSEU</name>
<dbReference type="InterPro" id="IPR016461">
    <property type="entry name" value="COMT-like"/>
</dbReference>
<dbReference type="InterPro" id="IPR036390">
    <property type="entry name" value="WH_DNA-bd_sf"/>
</dbReference>
<sequence length="350" mass="38081">MTTVDTEPGAGLVPSLDDVHARQLFLLASAGRLAKVVHVLVELRIADLIGDGVRTVEDLAAETGTNTDALLRVLRAAASVGAFAEGPDRAFSGTPVSDALRADNPRGLLPLVKYNNLDLTWQPYERIMHSVRTGEPAFDQVHGRSFFEHLENEPESGAFFERFMMHFSRVIVGRELPGYRLDRFPRIADLGGGDGWFLTQVLLANPAGTGVLMDLPRVTSSSAPVLAEHGVADRVTVVPGDFFTDPIPGGCDAYLFKGVLHNWSDADVLRVLHRVRATIGDSGARLLVWDQVVAAGNVWDHAKFLDIDMLVLFGGRERTLAEWRTLFAAAGFTLTTTAASRWSLLECVPA</sequence>
<keyword evidence="3" id="KW-0949">S-adenosyl-L-methionine</keyword>
<reference evidence="7 8" key="1">
    <citation type="submission" date="2019-09" db="EMBL/GenBank/DDBJ databases">
        <authorList>
            <person name="Leyn A S."/>
        </authorList>
    </citation>
    <scope>NUCLEOTIDE SEQUENCE [LARGE SCALE GENOMIC DNA]</scope>
    <source>
        <strain evidence="7">AA231_1</strain>
    </source>
</reference>
<dbReference type="SUPFAM" id="SSF46785">
    <property type="entry name" value="Winged helix' DNA-binding domain"/>
    <property type="match status" value="1"/>
</dbReference>
<dbReference type="Gene3D" id="3.40.50.150">
    <property type="entry name" value="Vaccinia Virus protein VP39"/>
    <property type="match status" value="1"/>
</dbReference>
<dbReference type="Pfam" id="PF08100">
    <property type="entry name" value="Dimerisation"/>
    <property type="match status" value="1"/>
</dbReference>
<evidence type="ECO:0000256" key="2">
    <source>
        <dbReference type="ARBA" id="ARBA00022679"/>
    </source>
</evidence>
<dbReference type="SUPFAM" id="SSF53335">
    <property type="entry name" value="S-adenosyl-L-methionine-dependent methyltransferases"/>
    <property type="match status" value="1"/>
</dbReference>
<evidence type="ECO:0000313" key="7">
    <source>
        <dbReference type="EMBL" id="VVJ17770.1"/>
    </source>
</evidence>
<feature type="domain" description="O-methyltransferase C-terminal" evidence="5">
    <location>
        <begin position="125"/>
        <end position="332"/>
    </location>
</feature>
<dbReference type="GO" id="GO:0008171">
    <property type="term" value="F:O-methyltransferase activity"/>
    <property type="evidence" value="ECO:0007669"/>
    <property type="project" value="InterPro"/>
</dbReference>
<keyword evidence="2" id="KW-0808">Transferase</keyword>
<dbReference type="InterPro" id="IPR012967">
    <property type="entry name" value="COMT_dimerisation"/>
</dbReference>
<evidence type="ECO:0000256" key="3">
    <source>
        <dbReference type="ARBA" id="ARBA00022691"/>
    </source>
</evidence>
<evidence type="ECO:0000256" key="1">
    <source>
        <dbReference type="ARBA" id="ARBA00022603"/>
    </source>
</evidence>
<dbReference type="PANTHER" id="PTHR43712">
    <property type="entry name" value="PUTATIVE (AFU_ORTHOLOGUE AFUA_4G14580)-RELATED"/>
    <property type="match status" value="1"/>
</dbReference>
<dbReference type="CDD" id="cd02440">
    <property type="entry name" value="AdoMet_MTases"/>
    <property type="match status" value="1"/>
</dbReference>
<dbReference type="AlphaFoldDB" id="A0A6I8LL58"/>
<dbReference type="Proteomes" id="UP000399805">
    <property type="component" value="Unassembled WGS sequence"/>
</dbReference>
<proteinExistence type="predicted"/>
<keyword evidence="1" id="KW-0489">Methyltransferase</keyword>
<dbReference type="EMBL" id="CABVGP010000001">
    <property type="protein sequence ID" value="VVJ17770.1"/>
    <property type="molecule type" value="Genomic_DNA"/>
</dbReference>
<dbReference type="Gene3D" id="1.10.287.1350">
    <property type="match status" value="1"/>
</dbReference>
<feature type="active site" description="Proton acceptor" evidence="4">
    <location>
        <position position="261"/>
    </location>
</feature>
<evidence type="ECO:0000256" key="4">
    <source>
        <dbReference type="PIRSR" id="PIRSR005739-1"/>
    </source>
</evidence>
<dbReference type="InterPro" id="IPR001077">
    <property type="entry name" value="COMT_C"/>
</dbReference>
<evidence type="ECO:0000313" key="8">
    <source>
        <dbReference type="Proteomes" id="UP000399805"/>
    </source>
</evidence>
<feature type="domain" description="O-methyltransferase dimerisation" evidence="6">
    <location>
        <begin position="31"/>
        <end position="100"/>
    </location>
</feature>
<dbReference type="GO" id="GO:0046983">
    <property type="term" value="F:protein dimerization activity"/>
    <property type="evidence" value="ECO:0007669"/>
    <property type="project" value="InterPro"/>
</dbReference>
<keyword evidence="8" id="KW-1185">Reference proteome</keyword>